<evidence type="ECO:0000256" key="5">
    <source>
        <dbReference type="ARBA" id="ARBA00022553"/>
    </source>
</evidence>
<evidence type="ECO:0000256" key="13">
    <source>
        <dbReference type="ARBA" id="ARBA00023136"/>
    </source>
</evidence>
<evidence type="ECO:0000259" key="15">
    <source>
        <dbReference type="PROSITE" id="PS50109"/>
    </source>
</evidence>
<dbReference type="InterPro" id="IPR011006">
    <property type="entry name" value="CheY-like_superfamily"/>
</dbReference>
<dbReference type="PANTHER" id="PTHR45339:SF1">
    <property type="entry name" value="HYBRID SIGNAL TRANSDUCTION HISTIDINE KINASE J"/>
    <property type="match status" value="1"/>
</dbReference>
<evidence type="ECO:0000256" key="8">
    <source>
        <dbReference type="ARBA" id="ARBA00022741"/>
    </source>
</evidence>
<dbReference type="AlphaFoldDB" id="A0A8F9TWL3"/>
<evidence type="ECO:0000256" key="11">
    <source>
        <dbReference type="ARBA" id="ARBA00022989"/>
    </source>
</evidence>
<dbReference type="GO" id="GO:0005886">
    <property type="term" value="C:plasma membrane"/>
    <property type="evidence" value="ECO:0007669"/>
    <property type="project" value="UniProtKB-SubCell"/>
</dbReference>
<feature type="modified residue" description="4-aspartylphosphate" evidence="14">
    <location>
        <position position="616"/>
    </location>
</feature>
<keyword evidence="13" id="KW-0472">Membrane</keyword>
<dbReference type="SUPFAM" id="SSF55874">
    <property type="entry name" value="ATPase domain of HSP90 chaperone/DNA topoisomerase II/histidine kinase"/>
    <property type="match status" value="1"/>
</dbReference>
<dbReference type="PROSITE" id="PS50109">
    <property type="entry name" value="HIS_KIN"/>
    <property type="match status" value="1"/>
</dbReference>
<dbReference type="PROSITE" id="PS50110">
    <property type="entry name" value="RESPONSE_REGULATORY"/>
    <property type="match status" value="3"/>
</dbReference>
<dbReference type="FunFam" id="3.30.565.10:FF:000010">
    <property type="entry name" value="Sensor histidine kinase RcsC"/>
    <property type="match status" value="1"/>
</dbReference>
<feature type="domain" description="Response regulatory" evidence="16">
    <location>
        <begin position="567"/>
        <end position="686"/>
    </location>
</feature>
<dbReference type="GO" id="GO:0005524">
    <property type="term" value="F:ATP binding"/>
    <property type="evidence" value="ECO:0007669"/>
    <property type="project" value="UniProtKB-KW"/>
</dbReference>
<dbReference type="InterPro" id="IPR003661">
    <property type="entry name" value="HisK_dim/P_dom"/>
</dbReference>
<dbReference type="FunFam" id="1.10.287.130:FF:000003">
    <property type="entry name" value="Histidine kinase"/>
    <property type="match status" value="1"/>
</dbReference>
<dbReference type="InterPro" id="IPR036097">
    <property type="entry name" value="HisK_dim/P_sf"/>
</dbReference>
<dbReference type="SUPFAM" id="SSF47384">
    <property type="entry name" value="Homodimeric domain of signal transducing histidine kinase"/>
    <property type="match status" value="1"/>
</dbReference>
<evidence type="ECO:0000256" key="7">
    <source>
        <dbReference type="ARBA" id="ARBA00022692"/>
    </source>
</evidence>
<organism evidence="17 18">
    <name type="scientific">Horticoccus luteus</name>
    <dbReference type="NCBI Taxonomy" id="2862869"/>
    <lineage>
        <taxon>Bacteria</taxon>
        <taxon>Pseudomonadati</taxon>
        <taxon>Verrucomicrobiota</taxon>
        <taxon>Opitutia</taxon>
        <taxon>Opitutales</taxon>
        <taxon>Opitutaceae</taxon>
        <taxon>Horticoccus</taxon>
    </lineage>
</organism>
<dbReference type="CDD" id="cd16922">
    <property type="entry name" value="HATPase_EvgS-ArcB-TorS-like"/>
    <property type="match status" value="1"/>
</dbReference>
<evidence type="ECO:0000256" key="4">
    <source>
        <dbReference type="ARBA" id="ARBA00022475"/>
    </source>
</evidence>
<dbReference type="Proteomes" id="UP000825051">
    <property type="component" value="Chromosome"/>
</dbReference>
<dbReference type="CDD" id="cd00156">
    <property type="entry name" value="REC"/>
    <property type="match status" value="1"/>
</dbReference>
<evidence type="ECO:0000313" key="17">
    <source>
        <dbReference type="EMBL" id="QYM80445.1"/>
    </source>
</evidence>
<comment type="catalytic activity">
    <reaction evidence="1">
        <text>ATP + protein L-histidine = ADP + protein N-phospho-L-histidine.</text>
        <dbReference type="EC" id="2.7.13.3"/>
    </reaction>
</comment>
<dbReference type="InterPro" id="IPR003594">
    <property type="entry name" value="HATPase_dom"/>
</dbReference>
<feature type="domain" description="Response regulatory" evidence="16">
    <location>
        <begin position="17"/>
        <end position="134"/>
    </location>
</feature>
<keyword evidence="12" id="KW-0902">Two-component regulatory system</keyword>
<dbReference type="SMART" id="SM00387">
    <property type="entry name" value="HATPase_c"/>
    <property type="match status" value="1"/>
</dbReference>
<dbReference type="CDD" id="cd00082">
    <property type="entry name" value="HisKA"/>
    <property type="match status" value="1"/>
</dbReference>
<evidence type="ECO:0000313" key="18">
    <source>
        <dbReference type="Proteomes" id="UP000825051"/>
    </source>
</evidence>
<keyword evidence="7" id="KW-0812">Transmembrane</keyword>
<sequence>MSASLPPRTPSTRYSMMVLLVDDQAIVAEAVRRALAHLPDMDFHYCPQATQALDLARQLKPTVILQDLVMPGVDGLELLKIYRATPETREVPVIVLSTKEEPKVKAQAFEFGANDYLVKLPDRVELVARIRFHSQFYLNQLQRDEAYRALRESQQQLLDSNTALISLNQKLEEATQAKSQFLAHMSHEIRTPMNGVIGMTTLLLDTALTSEQRDFVETVRVSGESLLTIINDVLDFSKIESGRIELETHPYDLRQCIDEAVELLAPKAAEKQLELVVLLDPSVPPVVVGDVTRLRQILVNLIGNAVKFTRAGEVVVSTRAESGGGGAVTLHFAVADTGIGIPAEKLDRLFKSFTQVDSSTTRNFGGTGLGLAISKRLAELMGGEMCVESTLDQGSTFHFHIRVHAGTSDGPAWRRAPAALRGRRMLLVEDNAAQRQALAQFAQLWAIELTCAASSEEATAKLAQPGATFEVLLTDLDMLGANAPEILARWRSQTGAARPALMLLTSKRLRPEEKAAFQAEAIVVKPVRPEPLLESLVRTMTGAAQQEKRPPVASVFVSSLAERLPLRLLLADDNAVNQKVGLMLLKRLGYTADAVANGVEVLSALSAKTYDLVLLDVQMPEMDGYEAARRIHETWSGRSEPRPRMIAMTGNAMMGDRERCLAAGMDDYISKPVRVEELRAALEKWGPPPTVKN</sequence>
<feature type="modified residue" description="4-aspartylphosphate" evidence="14">
    <location>
        <position position="67"/>
    </location>
</feature>
<evidence type="ECO:0000259" key="16">
    <source>
        <dbReference type="PROSITE" id="PS50110"/>
    </source>
</evidence>
<feature type="domain" description="Response regulatory" evidence="16">
    <location>
        <begin position="424"/>
        <end position="540"/>
    </location>
</feature>
<keyword evidence="11" id="KW-1133">Transmembrane helix</keyword>
<dbReference type="InterPro" id="IPR036890">
    <property type="entry name" value="HATPase_C_sf"/>
</dbReference>
<dbReference type="Gene3D" id="3.30.565.10">
    <property type="entry name" value="Histidine kinase-like ATPase, C-terminal domain"/>
    <property type="match status" value="1"/>
</dbReference>
<evidence type="ECO:0000256" key="2">
    <source>
        <dbReference type="ARBA" id="ARBA00004651"/>
    </source>
</evidence>
<evidence type="ECO:0000256" key="10">
    <source>
        <dbReference type="ARBA" id="ARBA00022840"/>
    </source>
</evidence>
<dbReference type="Gene3D" id="1.10.287.130">
    <property type="match status" value="1"/>
</dbReference>
<keyword evidence="6" id="KW-0808">Transferase</keyword>
<keyword evidence="8" id="KW-0547">Nucleotide-binding</keyword>
<dbReference type="SUPFAM" id="SSF52172">
    <property type="entry name" value="CheY-like"/>
    <property type="match status" value="3"/>
</dbReference>
<dbReference type="GO" id="GO:0000155">
    <property type="term" value="F:phosphorelay sensor kinase activity"/>
    <property type="evidence" value="ECO:0007669"/>
    <property type="project" value="InterPro"/>
</dbReference>
<keyword evidence="10" id="KW-0067">ATP-binding</keyword>
<evidence type="ECO:0000256" key="9">
    <source>
        <dbReference type="ARBA" id="ARBA00022777"/>
    </source>
</evidence>
<dbReference type="Pfam" id="PF02518">
    <property type="entry name" value="HATPase_c"/>
    <property type="match status" value="1"/>
</dbReference>
<keyword evidence="4" id="KW-1003">Cell membrane</keyword>
<dbReference type="SMART" id="SM00388">
    <property type="entry name" value="HisKA"/>
    <property type="match status" value="1"/>
</dbReference>
<keyword evidence="18" id="KW-1185">Reference proteome</keyword>
<protein>
    <recommendedName>
        <fullName evidence="3">histidine kinase</fullName>
        <ecNumber evidence="3">2.7.13.3</ecNumber>
    </recommendedName>
</protein>
<evidence type="ECO:0000256" key="6">
    <source>
        <dbReference type="ARBA" id="ARBA00022679"/>
    </source>
</evidence>
<proteinExistence type="predicted"/>
<feature type="modified residue" description="4-aspartylphosphate" evidence="14">
    <location>
        <position position="475"/>
    </location>
</feature>
<dbReference type="EC" id="2.7.13.3" evidence="3"/>
<evidence type="ECO:0000256" key="1">
    <source>
        <dbReference type="ARBA" id="ARBA00000085"/>
    </source>
</evidence>
<keyword evidence="9" id="KW-0418">Kinase</keyword>
<dbReference type="KEGG" id="ole:K0B96_07515"/>
<dbReference type="InterPro" id="IPR004358">
    <property type="entry name" value="Sig_transdc_His_kin-like_C"/>
</dbReference>
<feature type="domain" description="Histidine kinase" evidence="15">
    <location>
        <begin position="184"/>
        <end position="405"/>
    </location>
</feature>
<name>A0A8F9TWL3_9BACT</name>
<dbReference type="InterPro" id="IPR005467">
    <property type="entry name" value="His_kinase_dom"/>
</dbReference>
<dbReference type="EMBL" id="CP080507">
    <property type="protein sequence ID" value="QYM80445.1"/>
    <property type="molecule type" value="Genomic_DNA"/>
</dbReference>
<dbReference type="SMART" id="SM00448">
    <property type="entry name" value="REC"/>
    <property type="match status" value="3"/>
</dbReference>
<evidence type="ECO:0000256" key="3">
    <source>
        <dbReference type="ARBA" id="ARBA00012438"/>
    </source>
</evidence>
<comment type="subcellular location">
    <subcellularLocation>
        <location evidence="2">Cell membrane</location>
        <topology evidence="2">Multi-pass membrane protein</topology>
    </subcellularLocation>
</comment>
<keyword evidence="5 14" id="KW-0597">Phosphoprotein</keyword>
<evidence type="ECO:0000256" key="12">
    <source>
        <dbReference type="ARBA" id="ARBA00023012"/>
    </source>
</evidence>
<dbReference type="RefSeq" id="WP_220165645.1">
    <property type="nucleotide sequence ID" value="NZ_CP080507.1"/>
</dbReference>
<dbReference type="Pfam" id="PF00072">
    <property type="entry name" value="Response_reg"/>
    <property type="match status" value="2"/>
</dbReference>
<dbReference type="Gene3D" id="3.40.50.2300">
    <property type="match status" value="3"/>
</dbReference>
<accession>A0A8F9TWL3</accession>
<reference evidence="17" key="1">
    <citation type="submission" date="2021-08" db="EMBL/GenBank/DDBJ databases">
        <title>Genome of a novel bacterium of the phylum Verrucomicrobia, Oleiharenicola sp. KSB-15.</title>
        <authorList>
            <person name="Chung J.-H."/>
            <person name="Ahn J.-H."/>
            <person name="Yoon Y."/>
            <person name="Kim D.-Y."/>
            <person name="An S.-H."/>
            <person name="Park I."/>
            <person name="Yeon J."/>
        </authorList>
    </citation>
    <scope>NUCLEOTIDE SEQUENCE</scope>
    <source>
        <strain evidence="17">KSB-15</strain>
    </source>
</reference>
<dbReference type="InterPro" id="IPR001789">
    <property type="entry name" value="Sig_transdc_resp-reg_receiver"/>
</dbReference>
<dbReference type="CDD" id="cd17546">
    <property type="entry name" value="REC_hyHK_CKI1_RcsC-like"/>
    <property type="match status" value="1"/>
</dbReference>
<dbReference type="Pfam" id="PF00512">
    <property type="entry name" value="HisKA"/>
    <property type="match status" value="1"/>
</dbReference>
<gene>
    <name evidence="17" type="ORF">K0B96_07515</name>
</gene>
<evidence type="ECO:0000256" key="14">
    <source>
        <dbReference type="PROSITE-ProRule" id="PRU00169"/>
    </source>
</evidence>
<dbReference type="PANTHER" id="PTHR45339">
    <property type="entry name" value="HYBRID SIGNAL TRANSDUCTION HISTIDINE KINASE J"/>
    <property type="match status" value="1"/>
</dbReference>
<dbReference type="PRINTS" id="PR00344">
    <property type="entry name" value="BCTRLSENSOR"/>
</dbReference>